<dbReference type="KEGG" id="vg:14297552"/>
<evidence type="ECO:0000313" key="3">
    <source>
        <dbReference type="Proteomes" id="UP000008648"/>
    </source>
</evidence>
<organism evidence="2 3">
    <name type="scientific">Erwinia phage ENT90</name>
    <dbReference type="NCBI Taxonomy" id="947843"/>
    <lineage>
        <taxon>Viruses</taxon>
        <taxon>Duplodnaviria</taxon>
        <taxon>Heunggongvirae</taxon>
        <taxon>Uroviricota</taxon>
        <taxon>Caudoviricetes</taxon>
        <taxon>Peduoviridae</taxon>
        <taxon>Entnonagintavirus</taxon>
        <taxon>Entnonagintavirus ENT90</taxon>
    </lineage>
</organism>
<dbReference type="GeneID" id="14297552"/>
<evidence type="ECO:0000313" key="2">
    <source>
        <dbReference type="EMBL" id="ADX32450.1"/>
    </source>
</evidence>
<proteinExistence type="predicted"/>
<dbReference type="EMBL" id="HQ110084">
    <property type="protein sequence ID" value="ADX32450.1"/>
    <property type="molecule type" value="Genomic_DNA"/>
</dbReference>
<dbReference type="InterPro" id="IPR054075">
    <property type="entry name" value="Gp53-like_C"/>
</dbReference>
<reference evidence="2 3" key="1">
    <citation type="submission" date="2010-08" db="EMBL/GenBank/DDBJ databases">
        <title>Genomic sequence of temperate phage ENT90 isolated from Erwinia amylovora.</title>
        <authorList>
            <person name="Lee Y.-D."/>
            <person name="Park J.-H."/>
        </authorList>
    </citation>
    <scope>NUCLEOTIDE SEQUENCE [LARGE SCALE GENOMIC DNA]</scope>
</reference>
<dbReference type="Gene3D" id="2.60.40.3940">
    <property type="match status" value="1"/>
</dbReference>
<evidence type="ECO:0000259" key="1">
    <source>
        <dbReference type="Pfam" id="PF21882"/>
    </source>
</evidence>
<sequence length="98" mass="10653">MSSFGGKRGGAWYKQHPSGLIEVGGSVGVNGSAQTQKITVNYPIPFPSICLGIWFSFQTEDPSQRFCGIYDRSSSLSSFVASVMTPTLNTIYFRAIGY</sequence>
<name>F1BUU9_9CAUD</name>
<feature type="domain" description="Putative tail fiber protein gp53-like C-terminal" evidence="1">
    <location>
        <begin position="17"/>
        <end position="98"/>
    </location>
</feature>
<protein>
    <recommendedName>
        <fullName evidence="1">Putative tail fiber protein gp53-like C-terminal domain-containing protein</fullName>
    </recommendedName>
</protein>
<dbReference type="Pfam" id="PF21882">
    <property type="entry name" value="Gp53-like_C"/>
    <property type="match status" value="1"/>
</dbReference>
<keyword evidence="3" id="KW-1185">Reference proteome</keyword>
<dbReference type="RefSeq" id="YP_007238070.1">
    <property type="nucleotide sequence ID" value="NC_019932.1"/>
</dbReference>
<accession>F1BUU9</accession>
<dbReference type="Proteomes" id="UP000008648">
    <property type="component" value="Segment"/>
</dbReference>